<dbReference type="GeneID" id="97390561"/>
<evidence type="ECO:0000313" key="1">
    <source>
        <dbReference type="EMBL" id="CUM70537.1"/>
    </source>
</evidence>
<organism evidence="1 2">
    <name type="scientific">Eubacterium ramulus</name>
    <dbReference type="NCBI Taxonomy" id="39490"/>
    <lineage>
        <taxon>Bacteria</taxon>
        <taxon>Bacillati</taxon>
        <taxon>Bacillota</taxon>
        <taxon>Clostridia</taxon>
        <taxon>Eubacteriales</taxon>
        <taxon>Eubacteriaceae</taxon>
        <taxon>Eubacterium</taxon>
    </lineage>
</organism>
<name>A0A173QYA9_EUBRA</name>
<dbReference type="AlphaFoldDB" id="A0A173QYA9"/>
<dbReference type="Proteomes" id="UP000095492">
    <property type="component" value="Unassembled WGS sequence"/>
</dbReference>
<protein>
    <submittedName>
        <fullName evidence="1">Uncharacterized protein</fullName>
    </submittedName>
</protein>
<proteinExistence type="predicted"/>
<sequence length="299" mass="34869">MNYSTFQTVIMERLERDIPDPKHISIQQVTKNNGIVLDGLSIMENDCNISPTLYLNYYYDSYKHGVAFQDVYQSLLRDYQNHRPSGNIDPSFFTDFSNIRDKIALKLIHYERNKILLKDVPHIRFLDLAIVFYCLISMDITQGSATILIHHSHLKNWNMQTDDLFEIAKKNTQQILPEKLYDMNDVLHELTDKSQHVSDDCCCEVPYPMFVLTNESNLFGAACIIYPNLLQHYAAEAQTDFYILPSSIHEVILVPTLENSDYQELSEMVQEVNDTQLQDDEILSTHAYYYSRKENEITM</sequence>
<gene>
    <name evidence="1" type="ORF">ERS852448_00086</name>
</gene>
<dbReference type="STRING" id="39490.ERS852448_00086"/>
<dbReference type="InterPro" id="IPR043743">
    <property type="entry name" value="DUF5688"/>
</dbReference>
<evidence type="ECO:0000313" key="2">
    <source>
        <dbReference type="Proteomes" id="UP000095492"/>
    </source>
</evidence>
<dbReference type="EMBL" id="CYYA01000001">
    <property type="protein sequence ID" value="CUM70537.1"/>
    <property type="molecule type" value="Genomic_DNA"/>
</dbReference>
<reference evidence="1 2" key="1">
    <citation type="submission" date="2015-09" db="EMBL/GenBank/DDBJ databases">
        <authorList>
            <consortium name="Pathogen Informatics"/>
        </authorList>
    </citation>
    <scope>NUCLEOTIDE SEQUENCE [LARGE SCALE GENOMIC DNA]</scope>
    <source>
        <strain evidence="1 2">2789STDY5608891</strain>
    </source>
</reference>
<dbReference type="OrthoDB" id="1655031at2"/>
<dbReference type="Pfam" id="PF18941">
    <property type="entry name" value="DUF5688"/>
    <property type="match status" value="1"/>
</dbReference>
<dbReference type="RefSeq" id="WP_022036425.1">
    <property type="nucleotide sequence ID" value="NZ_CP173382.1"/>
</dbReference>
<accession>A0A173QYA9</accession>